<evidence type="ECO:0000256" key="1">
    <source>
        <dbReference type="SAM" id="MobiDB-lite"/>
    </source>
</evidence>
<feature type="compositionally biased region" description="Polar residues" evidence="1">
    <location>
        <begin position="11"/>
        <end position="22"/>
    </location>
</feature>
<gene>
    <name evidence="3" type="ORF">CA13_04250</name>
</gene>
<dbReference type="InterPro" id="IPR008930">
    <property type="entry name" value="Terpenoid_cyclase/PrenylTrfase"/>
</dbReference>
<proteinExistence type="predicted"/>
<comment type="caution">
    <text evidence="3">The sequence shown here is derived from an EMBL/GenBank/DDBJ whole genome shotgun (WGS) entry which is preliminary data.</text>
</comment>
<organism evidence="3 4">
    <name type="scientific">Novipirellula herctigrandis</name>
    <dbReference type="NCBI Taxonomy" id="2527986"/>
    <lineage>
        <taxon>Bacteria</taxon>
        <taxon>Pseudomonadati</taxon>
        <taxon>Planctomycetota</taxon>
        <taxon>Planctomycetia</taxon>
        <taxon>Pirellulales</taxon>
        <taxon>Pirellulaceae</taxon>
        <taxon>Novipirellula</taxon>
    </lineage>
</organism>
<reference evidence="3 4" key="1">
    <citation type="submission" date="2019-02" db="EMBL/GenBank/DDBJ databases">
        <title>Deep-cultivation of Planctomycetes and their phenomic and genomic characterization uncovers novel biology.</title>
        <authorList>
            <person name="Wiegand S."/>
            <person name="Jogler M."/>
            <person name="Boedeker C."/>
            <person name="Pinto D."/>
            <person name="Vollmers J."/>
            <person name="Rivas-Marin E."/>
            <person name="Kohn T."/>
            <person name="Peeters S.H."/>
            <person name="Heuer A."/>
            <person name="Rast P."/>
            <person name="Oberbeckmann S."/>
            <person name="Bunk B."/>
            <person name="Jeske O."/>
            <person name="Meyerdierks A."/>
            <person name="Storesund J.E."/>
            <person name="Kallscheuer N."/>
            <person name="Luecker S."/>
            <person name="Lage O.M."/>
            <person name="Pohl T."/>
            <person name="Merkel B.J."/>
            <person name="Hornburger P."/>
            <person name="Mueller R.-W."/>
            <person name="Bruemmer F."/>
            <person name="Labrenz M."/>
            <person name="Spormann A.M."/>
            <person name="Op Den Camp H."/>
            <person name="Overmann J."/>
            <person name="Amann R."/>
            <person name="Jetten M.S.M."/>
            <person name="Mascher T."/>
            <person name="Medema M.H."/>
            <person name="Devos D.P."/>
            <person name="Kaster A.-K."/>
            <person name="Ovreas L."/>
            <person name="Rohde M."/>
            <person name="Galperin M.Y."/>
            <person name="Jogler C."/>
        </authorList>
    </citation>
    <scope>NUCLEOTIDE SEQUENCE [LARGE SCALE GENOMIC DNA]</scope>
    <source>
        <strain evidence="3 4">CA13</strain>
    </source>
</reference>
<feature type="region of interest" description="Disordered" evidence="1">
    <location>
        <begin position="10"/>
        <end position="66"/>
    </location>
</feature>
<keyword evidence="2" id="KW-0472">Membrane</keyword>
<dbReference type="Gene3D" id="1.50.10.20">
    <property type="match status" value="2"/>
</dbReference>
<dbReference type="AlphaFoldDB" id="A0A5C5YVI1"/>
<dbReference type="RefSeq" id="WP_146394254.1">
    <property type="nucleotide sequence ID" value="NZ_SJPJ01000001.1"/>
</dbReference>
<dbReference type="EMBL" id="SJPJ01000001">
    <property type="protein sequence ID" value="TWT79028.1"/>
    <property type="molecule type" value="Genomic_DNA"/>
</dbReference>
<evidence type="ECO:0000313" key="4">
    <source>
        <dbReference type="Proteomes" id="UP000315010"/>
    </source>
</evidence>
<evidence type="ECO:0000313" key="3">
    <source>
        <dbReference type="EMBL" id="TWT79028.1"/>
    </source>
</evidence>
<accession>A0A5C5YVI1</accession>
<protein>
    <recommendedName>
        <fullName evidence="5">Squalene cyclase C-terminal domain-containing protein</fullName>
    </recommendedName>
</protein>
<dbReference type="SUPFAM" id="SSF48239">
    <property type="entry name" value="Terpenoid cyclases/Protein prenyltransferases"/>
    <property type="match status" value="1"/>
</dbReference>
<name>A0A5C5YVI1_9BACT</name>
<keyword evidence="2" id="KW-0812">Transmembrane</keyword>
<dbReference type="OrthoDB" id="238862at2"/>
<keyword evidence="2" id="KW-1133">Transmembrane helix</keyword>
<sequence length="551" mass="59788">MRGNFHLASEIDTTGMTGTNSAAPPLQLPGATSSSHFDATRDSSLQLQTSPLQSSQVETPLRPEQESGGRRTAIVAFLISTIVHTTLLILLALYTLAVVVPVRLQIKAAQGPPVEDVVLEQAAPMDAQSMTDMPSLAERPETVTIAVAEPTQIQSPISEVAQSDRVPSAVGLKQAVVGASSNVASRLQLPSGGGLGGRTPEGRSRLGQQFGATAASEQAVENALTWLANHQRRDGSWSFNLELEPCNGRCGNSRNAGETPTPATGATGLALLAFMGAGYTQHEGKYDTVIRDGLYYLRSAGAESEYGIDWQQGSMYGHGIALLAVAESLSMSRREGFEEGDSDLRDLTTRGMNFTVRAQHEPSGSWGYGPGQPGDTTITGWQVLSLIATRRNKIPLPYYTLRNAHRFLLKMAREGTYEFGYRSPSPEPTMTAIGVTMMLYLGHSPYEIAMQNALDGIAARGPLPNNLYHNYYATLALHHSRHHGWNAWNTRLRDGLVATQATNGHEAGSWHFKDRYGDQGGRLYSTAMAAMILEVYYRYMPLYGEVEQFPL</sequence>
<feature type="transmembrane region" description="Helical" evidence="2">
    <location>
        <begin position="72"/>
        <end position="97"/>
    </location>
</feature>
<keyword evidence="4" id="KW-1185">Reference proteome</keyword>
<evidence type="ECO:0008006" key="5">
    <source>
        <dbReference type="Google" id="ProtNLM"/>
    </source>
</evidence>
<evidence type="ECO:0000256" key="2">
    <source>
        <dbReference type="SAM" id="Phobius"/>
    </source>
</evidence>
<feature type="compositionally biased region" description="Low complexity" evidence="1">
    <location>
        <begin position="43"/>
        <end position="56"/>
    </location>
</feature>
<dbReference type="CDD" id="cd00688">
    <property type="entry name" value="ISOPREN_C2_like"/>
    <property type="match status" value="1"/>
</dbReference>
<dbReference type="Proteomes" id="UP000315010">
    <property type="component" value="Unassembled WGS sequence"/>
</dbReference>